<proteinExistence type="predicted"/>
<dbReference type="AlphaFoldDB" id="A0A1F6MDT8"/>
<protein>
    <submittedName>
        <fullName evidence="1">Uncharacterized protein</fullName>
    </submittedName>
</protein>
<accession>A0A1F6MDT8</accession>
<sequence>MTRKESPPNQEISEEEEIEKIKNLPPLEAIKFSIKEGYNCQLHYAPYNWRDSETTVTIAKINLKFFGKEKIIRSIPLTELLLEFEPSVQSWIDDIKREAGKLEETYSKIGEAFMAKWRKIVESHTFGGPSKEETGWMVIHRDAISEAIQEIVATAVSFRDEVCTNYFNGKPLNLEEVAKLGQKAMTRFHKIEEILLKEAAEFEVNLPSLPYR</sequence>
<name>A0A1F6MDT8_9BACT</name>
<dbReference type="Proteomes" id="UP000177953">
    <property type="component" value="Unassembled WGS sequence"/>
</dbReference>
<evidence type="ECO:0000313" key="1">
    <source>
        <dbReference type="EMBL" id="OGH69794.1"/>
    </source>
</evidence>
<organism evidence="1 2">
    <name type="scientific">Candidatus Magasanikbacteria bacterium RIFCSPHIGHO2_01_FULL_47_8</name>
    <dbReference type="NCBI Taxonomy" id="1798673"/>
    <lineage>
        <taxon>Bacteria</taxon>
        <taxon>Candidatus Magasanikiibacteriota</taxon>
    </lineage>
</organism>
<gene>
    <name evidence="1" type="ORF">A2754_03370</name>
</gene>
<comment type="caution">
    <text evidence="1">The sequence shown here is derived from an EMBL/GenBank/DDBJ whole genome shotgun (WGS) entry which is preliminary data.</text>
</comment>
<dbReference type="EMBL" id="MFPU01000023">
    <property type="protein sequence ID" value="OGH69794.1"/>
    <property type="molecule type" value="Genomic_DNA"/>
</dbReference>
<evidence type="ECO:0000313" key="2">
    <source>
        <dbReference type="Proteomes" id="UP000177953"/>
    </source>
</evidence>
<reference evidence="1 2" key="1">
    <citation type="journal article" date="2016" name="Nat. Commun.">
        <title>Thousands of microbial genomes shed light on interconnected biogeochemical processes in an aquifer system.</title>
        <authorList>
            <person name="Anantharaman K."/>
            <person name="Brown C.T."/>
            <person name="Hug L.A."/>
            <person name="Sharon I."/>
            <person name="Castelle C.J."/>
            <person name="Probst A.J."/>
            <person name="Thomas B.C."/>
            <person name="Singh A."/>
            <person name="Wilkins M.J."/>
            <person name="Karaoz U."/>
            <person name="Brodie E.L."/>
            <person name="Williams K.H."/>
            <person name="Hubbard S.S."/>
            <person name="Banfield J.F."/>
        </authorList>
    </citation>
    <scope>NUCLEOTIDE SEQUENCE [LARGE SCALE GENOMIC DNA]</scope>
</reference>